<keyword evidence="5 8" id="KW-0378">Hydrolase</keyword>
<comment type="function">
    <text evidence="1 8">Small GTPase required for proper localization of RNA polymerase II and III (RNAPII and RNAPIII). May act at an RNAP assembly step prior to nuclear import.</text>
</comment>
<evidence type="ECO:0000256" key="5">
    <source>
        <dbReference type="ARBA" id="ARBA00022801"/>
    </source>
</evidence>
<dbReference type="FunFam" id="3.40.50.300:FF:000338">
    <property type="entry name" value="GPN-loop GTPase 2"/>
    <property type="match status" value="1"/>
</dbReference>
<dbReference type="InterPro" id="IPR030231">
    <property type="entry name" value="Gpn2"/>
</dbReference>
<dbReference type="SUPFAM" id="SSF52540">
    <property type="entry name" value="P-loop containing nucleoside triphosphate hydrolases"/>
    <property type="match status" value="1"/>
</dbReference>
<dbReference type="InterPro" id="IPR004130">
    <property type="entry name" value="Gpn"/>
</dbReference>
<evidence type="ECO:0000256" key="1">
    <source>
        <dbReference type="ARBA" id="ARBA00003181"/>
    </source>
</evidence>
<comment type="similarity">
    <text evidence="2 8">Belongs to the GPN-loop GTPase family.</text>
</comment>
<comment type="subunit">
    <text evidence="7">Heterodimers with GPN1 or GPN3. Binds to RNA polymerase II (RNAPII).</text>
</comment>
<dbReference type="PANTHER" id="PTHR21231:SF3">
    <property type="entry name" value="GPN-LOOP GTPASE 2"/>
    <property type="match status" value="1"/>
</dbReference>
<keyword evidence="6 8" id="KW-0342">GTP-binding</keyword>
<evidence type="ECO:0000256" key="2">
    <source>
        <dbReference type="ARBA" id="ARBA00005290"/>
    </source>
</evidence>
<evidence type="ECO:0000256" key="4">
    <source>
        <dbReference type="ARBA" id="ARBA00022741"/>
    </source>
</evidence>
<dbReference type="GO" id="GO:0003924">
    <property type="term" value="F:GTPase activity"/>
    <property type="evidence" value="ECO:0007669"/>
    <property type="project" value="TreeGrafter"/>
</dbReference>
<dbReference type="Pfam" id="PF03029">
    <property type="entry name" value="ATP_bind_1"/>
    <property type="match status" value="1"/>
</dbReference>
<evidence type="ECO:0000256" key="8">
    <source>
        <dbReference type="RuleBase" id="RU365059"/>
    </source>
</evidence>
<proteinExistence type="inferred from homology"/>
<dbReference type="Gene3D" id="3.40.50.300">
    <property type="entry name" value="P-loop containing nucleotide triphosphate hydrolases"/>
    <property type="match status" value="1"/>
</dbReference>
<protein>
    <recommendedName>
        <fullName evidence="3 8">GPN-loop GTPase 2</fullName>
    </recommendedName>
</protein>
<evidence type="ECO:0000256" key="6">
    <source>
        <dbReference type="ARBA" id="ARBA00023134"/>
    </source>
</evidence>
<sequence>MDLKLLASQKHVKIANPIYGQLIIGPPGSGKTTYCNNMNEFFKKINRKVTLVNLDPANENMLYKPAIDIMELITVQDVMEHMKLGPNGALIYCMEYLEKNFDWFLKKLNEQENKYFIFDCPGQIELYTHHTSVREIFSKLTVMNYHLCAVHLVDSHYCSEPSKFISALLMSLSVMLQVGLPHVNVLSKADLLHHHESNLMFNVDFYTDVLDLQQLLSSLEEDMDNSKYTKLNTAMISLIEDYSLVSFHLLNVNDDESILKLKNVIDKVNGYVFGAGEERSIQSLLACAFGAKPNPDRFEDFERNTNEEF</sequence>
<dbReference type="InterPro" id="IPR027417">
    <property type="entry name" value="P-loop_NTPase"/>
</dbReference>
<accession>A0A6M2DI93</accession>
<dbReference type="PANTHER" id="PTHR21231">
    <property type="entry name" value="XPA-BINDING PROTEIN 1-RELATED"/>
    <property type="match status" value="1"/>
</dbReference>
<dbReference type="AlphaFoldDB" id="A0A6M2DI93"/>
<dbReference type="GO" id="GO:0005737">
    <property type="term" value="C:cytoplasm"/>
    <property type="evidence" value="ECO:0007669"/>
    <property type="project" value="TreeGrafter"/>
</dbReference>
<evidence type="ECO:0000256" key="3">
    <source>
        <dbReference type="ARBA" id="ARBA00014588"/>
    </source>
</evidence>
<reference evidence="9" key="1">
    <citation type="submission" date="2020-03" db="EMBL/GenBank/DDBJ databases">
        <title>Transcriptomic Profiling of the Digestive Tract of the Rat Flea, Xenopsylla cheopis, Following Blood Feeding and Infection with Yersinia pestis.</title>
        <authorList>
            <person name="Bland D.M."/>
            <person name="Martens C.A."/>
            <person name="Virtaneva K."/>
            <person name="Kanakabandi K."/>
            <person name="Long D."/>
            <person name="Rosenke R."/>
            <person name="Saturday G.A."/>
            <person name="Hoyt F.H."/>
            <person name="Bruno D.P."/>
            <person name="Ribeiro J.M.C."/>
            <person name="Hinnebusch J."/>
        </authorList>
    </citation>
    <scope>NUCLEOTIDE SEQUENCE</scope>
</reference>
<dbReference type="GO" id="GO:0005525">
    <property type="term" value="F:GTP binding"/>
    <property type="evidence" value="ECO:0007669"/>
    <property type="project" value="UniProtKB-KW"/>
</dbReference>
<keyword evidence="4 8" id="KW-0547">Nucleotide-binding</keyword>
<organism evidence="9">
    <name type="scientific">Xenopsylla cheopis</name>
    <name type="common">Oriental rat flea</name>
    <name type="synonym">Pulex cheopis</name>
    <dbReference type="NCBI Taxonomy" id="163159"/>
    <lineage>
        <taxon>Eukaryota</taxon>
        <taxon>Metazoa</taxon>
        <taxon>Ecdysozoa</taxon>
        <taxon>Arthropoda</taxon>
        <taxon>Hexapoda</taxon>
        <taxon>Insecta</taxon>
        <taxon>Pterygota</taxon>
        <taxon>Neoptera</taxon>
        <taxon>Endopterygota</taxon>
        <taxon>Siphonaptera</taxon>
        <taxon>Pulicidae</taxon>
        <taxon>Xenopsyllinae</taxon>
        <taxon>Xenopsylla</taxon>
    </lineage>
</organism>
<name>A0A6M2DI93_XENCH</name>
<dbReference type="CDD" id="cd17871">
    <property type="entry name" value="GPN2"/>
    <property type="match status" value="1"/>
</dbReference>
<evidence type="ECO:0000313" key="9">
    <source>
        <dbReference type="EMBL" id="NOV44758.1"/>
    </source>
</evidence>
<evidence type="ECO:0000256" key="7">
    <source>
        <dbReference type="ARBA" id="ARBA00046611"/>
    </source>
</evidence>
<dbReference type="EMBL" id="GIIL01001032">
    <property type="protein sequence ID" value="NOV44758.1"/>
    <property type="molecule type" value="Transcribed_RNA"/>
</dbReference>